<dbReference type="GO" id="GO:0030151">
    <property type="term" value="F:molybdenum ion binding"/>
    <property type="evidence" value="ECO:0007669"/>
    <property type="project" value="InterPro"/>
</dbReference>
<dbReference type="RefSeq" id="WP_308420072.1">
    <property type="nucleotide sequence ID" value="NZ_BMGF01000001.1"/>
</dbReference>
<accession>A0A7Y9XWQ2</accession>
<keyword evidence="3" id="KW-1185">Reference proteome</keyword>
<dbReference type="EMBL" id="JACBZF010000001">
    <property type="protein sequence ID" value="NYH94468.1"/>
    <property type="molecule type" value="Genomic_DNA"/>
</dbReference>
<dbReference type="Pfam" id="PF03473">
    <property type="entry name" value="MOSC"/>
    <property type="match status" value="1"/>
</dbReference>
<comment type="caution">
    <text evidence="2">The sequence shown here is derived from an EMBL/GenBank/DDBJ whole genome shotgun (WGS) entry which is preliminary data.</text>
</comment>
<evidence type="ECO:0000259" key="1">
    <source>
        <dbReference type="PROSITE" id="PS51340"/>
    </source>
</evidence>
<dbReference type="InterPro" id="IPR005302">
    <property type="entry name" value="MoCF_Sase_C"/>
</dbReference>
<dbReference type="InterPro" id="IPR052716">
    <property type="entry name" value="MOSC_domain"/>
</dbReference>
<protein>
    <submittedName>
        <fullName evidence="2">MOSC domain-containing protein YiiM</fullName>
    </submittedName>
</protein>
<reference evidence="2 3" key="1">
    <citation type="submission" date="2020-07" db="EMBL/GenBank/DDBJ databases">
        <title>Genomic Encyclopedia of Type Strains, Phase IV (KMG-IV): sequencing the most valuable type-strain genomes for metagenomic binning, comparative biology and taxonomic classification.</title>
        <authorList>
            <person name="Goeker M."/>
        </authorList>
    </citation>
    <scope>NUCLEOTIDE SEQUENCE [LARGE SCALE GENOMIC DNA]</scope>
    <source>
        <strain evidence="2 3">DSM 29043</strain>
    </source>
</reference>
<dbReference type="PANTHER" id="PTHR36930">
    <property type="entry name" value="METAL-SULFUR CLUSTER BIOSYNTHESIS PROTEINS YUAD-RELATED"/>
    <property type="match status" value="1"/>
</dbReference>
<dbReference type="Proteomes" id="UP000522081">
    <property type="component" value="Unassembled WGS sequence"/>
</dbReference>
<proteinExistence type="predicted"/>
<sequence>MTTGRLCGIARHDRPRGPMETVDAVSVSREEGLHGDYRGTQFSGPKNWRQGTLIEARGWADAMADLGLEEAFAIPWQERRANLLVDGLRLPREVGAIVAVGKTLRLEITDECNPCSRMDAIRPGLKAALTPDWRGGALARVLTGGDIAVGDEVRIEE</sequence>
<dbReference type="SUPFAM" id="SSF50800">
    <property type="entry name" value="PK beta-barrel domain-like"/>
    <property type="match status" value="1"/>
</dbReference>
<dbReference type="PANTHER" id="PTHR36930:SF1">
    <property type="entry name" value="MOSC DOMAIN-CONTAINING PROTEIN"/>
    <property type="match status" value="1"/>
</dbReference>
<dbReference type="AlphaFoldDB" id="A0A7Y9XWQ2"/>
<gene>
    <name evidence="2" type="ORF">FHS75_000773</name>
</gene>
<dbReference type="GO" id="GO:0003824">
    <property type="term" value="F:catalytic activity"/>
    <property type="evidence" value="ECO:0007669"/>
    <property type="project" value="InterPro"/>
</dbReference>
<evidence type="ECO:0000313" key="3">
    <source>
        <dbReference type="Proteomes" id="UP000522081"/>
    </source>
</evidence>
<dbReference type="InterPro" id="IPR011037">
    <property type="entry name" value="Pyrv_Knase-like_insert_dom_sf"/>
</dbReference>
<organism evidence="2 3">
    <name type="scientific">Novosphingobium marinum</name>
    <dbReference type="NCBI Taxonomy" id="1514948"/>
    <lineage>
        <taxon>Bacteria</taxon>
        <taxon>Pseudomonadati</taxon>
        <taxon>Pseudomonadota</taxon>
        <taxon>Alphaproteobacteria</taxon>
        <taxon>Sphingomonadales</taxon>
        <taxon>Sphingomonadaceae</taxon>
        <taxon>Novosphingobium</taxon>
    </lineage>
</organism>
<dbReference type="Gene3D" id="2.40.33.20">
    <property type="entry name" value="PK beta-barrel domain-like"/>
    <property type="match status" value="1"/>
</dbReference>
<dbReference type="GO" id="GO:0030170">
    <property type="term" value="F:pyridoxal phosphate binding"/>
    <property type="evidence" value="ECO:0007669"/>
    <property type="project" value="InterPro"/>
</dbReference>
<dbReference type="PROSITE" id="PS51340">
    <property type="entry name" value="MOSC"/>
    <property type="match status" value="1"/>
</dbReference>
<name>A0A7Y9XWQ2_9SPHN</name>
<feature type="domain" description="MOSC" evidence="1">
    <location>
        <begin position="19"/>
        <end position="156"/>
    </location>
</feature>
<evidence type="ECO:0000313" key="2">
    <source>
        <dbReference type="EMBL" id="NYH94468.1"/>
    </source>
</evidence>